<evidence type="ECO:0000259" key="2">
    <source>
        <dbReference type="SMART" id="SM00635"/>
    </source>
</evidence>
<dbReference type="RefSeq" id="WP_013345154.1">
    <property type="nucleotide sequence ID" value="NC_014541.1"/>
</dbReference>
<accession>E1SQQ0</accession>
<feature type="domain" description="BIG2" evidence="2">
    <location>
        <begin position="943"/>
        <end position="1024"/>
    </location>
</feature>
<dbReference type="Gene3D" id="2.60.40.1080">
    <property type="match status" value="15"/>
</dbReference>
<dbReference type="KEGG" id="fbl:Fbal_1644"/>
<feature type="domain" description="BIG2" evidence="2">
    <location>
        <begin position="760"/>
        <end position="840"/>
    </location>
</feature>
<protein>
    <submittedName>
        <fullName evidence="3">Ig domain protein group 2 domain protein</fullName>
    </submittedName>
</protein>
<gene>
    <name evidence="3" type="ordered locus">Fbal_1644</name>
</gene>
<feature type="domain" description="BIG2" evidence="2">
    <location>
        <begin position="1128"/>
        <end position="1209"/>
    </location>
</feature>
<keyword evidence="4" id="KW-1185">Reference proteome</keyword>
<reference evidence="3 4" key="1">
    <citation type="journal article" date="2010" name="Stand. Genomic Sci.">
        <title>Complete genome sequence of Ferrimonas balearica type strain (PAT).</title>
        <authorList>
            <person name="Nolan M."/>
            <person name="Sikorski J."/>
            <person name="Davenport K."/>
            <person name="Lucas S."/>
            <person name="Glavina Del Rio T."/>
            <person name="Tice H."/>
            <person name="Cheng J."/>
            <person name="Goodwin L."/>
            <person name="Pitluck S."/>
            <person name="Liolios K."/>
            <person name="Ivanova N."/>
            <person name="Mavromatis K."/>
            <person name="Ovchinnikova G."/>
            <person name="Pati A."/>
            <person name="Chen A."/>
            <person name="Palaniappan K."/>
            <person name="Land M."/>
            <person name="Hauser L."/>
            <person name="Chang Y."/>
            <person name="Jeffries C."/>
            <person name="Tapia R."/>
            <person name="Brettin T."/>
            <person name="Detter J."/>
            <person name="Han C."/>
            <person name="Yasawong M."/>
            <person name="Rohde M."/>
            <person name="Tindall B."/>
            <person name="Goker M."/>
            <person name="Woyke T."/>
            <person name="Bristow J."/>
            <person name="Eisen J."/>
            <person name="Markowitz V."/>
            <person name="Hugenholtz P."/>
            <person name="Kyrpides N."/>
            <person name="Klenk H."/>
            <person name="Lapidus A."/>
        </authorList>
    </citation>
    <scope>NUCLEOTIDE SEQUENCE [LARGE SCALE GENOMIC DNA]</scope>
    <source>
        <strain evidence="4">DSM 9799 / CCM 4581 / KCTC 23876 / PAT</strain>
    </source>
</reference>
<dbReference type="PANTHER" id="PTHR23019:SF0">
    <property type="entry name" value="NUCLEAR PORE MEMBRANE GLYCOPROTEIN 210"/>
    <property type="match status" value="1"/>
</dbReference>
<dbReference type="SMART" id="SM00635">
    <property type="entry name" value="BID_2"/>
    <property type="match status" value="13"/>
</dbReference>
<dbReference type="OrthoDB" id="6192638at2"/>
<dbReference type="InterPro" id="IPR003343">
    <property type="entry name" value="Big_2"/>
</dbReference>
<feature type="domain" description="BIG2" evidence="2">
    <location>
        <begin position="670"/>
        <end position="751"/>
    </location>
</feature>
<dbReference type="PANTHER" id="PTHR23019">
    <property type="entry name" value="NUCLEAR PORE MEMBRANE GLYCOPROTEIN GP210-RELATED"/>
    <property type="match status" value="1"/>
</dbReference>
<feature type="domain" description="BIG2" evidence="2">
    <location>
        <begin position="45"/>
        <end position="126"/>
    </location>
</feature>
<feature type="domain" description="BIG2" evidence="2">
    <location>
        <begin position="310"/>
        <end position="395"/>
    </location>
</feature>
<feature type="domain" description="BIG2" evidence="2">
    <location>
        <begin position="1035"/>
        <end position="1116"/>
    </location>
</feature>
<dbReference type="GeneID" id="67181853"/>
<name>E1SQQ0_FERBD</name>
<feature type="domain" description="BIG2" evidence="2">
    <location>
        <begin position="490"/>
        <end position="575"/>
    </location>
</feature>
<feature type="domain" description="BIG2" evidence="2">
    <location>
        <begin position="131"/>
        <end position="212"/>
    </location>
</feature>
<evidence type="ECO:0000313" key="4">
    <source>
        <dbReference type="Proteomes" id="UP000006683"/>
    </source>
</evidence>
<feature type="domain" description="BIG2" evidence="2">
    <location>
        <begin position="1219"/>
        <end position="1301"/>
    </location>
</feature>
<dbReference type="SUPFAM" id="SSF49373">
    <property type="entry name" value="Invasin/intimin cell-adhesion fragments"/>
    <property type="match status" value="4"/>
</dbReference>
<feature type="domain" description="BIG2" evidence="2">
    <location>
        <begin position="1312"/>
        <end position="1400"/>
    </location>
</feature>
<dbReference type="Pfam" id="PF02368">
    <property type="entry name" value="Big_2"/>
    <property type="match status" value="4"/>
</dbReference>
<feature type="domain" description="BIG2" evidence="2">
    <location>
        <begin position="580"/>
        <end position="665"/>
    </location>
</feature>
<feature type="signal peptide" evidence="1">
    <location>
        <begin position="1"/>
        <end position="22"/>
    </location>
</feature>
<feature type="chain" id="PRO_5003151757" evidence="1">
    <location>
        <begin position="23"/>
        <end position="1409"/>
    </location>
</feature>
<dbReference type="Proteomes" id="UP000006683">
    <property type="component" value="Chromosome"/>
</dbReference>
<dbReference type="STRING" id="550540.Fbal_1644"/>
<sequence length="1409" mass="146756">MNRPLTLTIRSVILLLGLMLSACNGSHSGFPSAGCGQPDNPCAPHLVALEITPFDQTLDVGVTQPYRAVAIYSDDRKADVTAETAWQVIDGNVASIDTSGLLASLAVGETRVRGEFDGVTSEASLVVVNKTLQSLRLTPVESLTLVGLTQQYEALALYQDGSEHPITDVAQWTVADSAVANLIGTGRVNALATGDTQVIVSWKEEQQSARLVVLDAEPVALEVTPSDASIPLGTSIQMHSALILAEQQRIDVTNEVVWALDAQYLEAMDEANHPGLVKGIAVGLGMLEATLTLPKQSFGVVAGINVTDASVTALQLTPVDGVYPAGTTGTYTALAYYSDGHTRDVTREAIWRSSEADVVQMVNAGSEAGDAVALQPGNSQIQASFGGVEATTGVTITDAVLTSIQVSPPVASAPVGVSVAYQALGVFSDGHIQDLTRRVSWQSSDVSVAEFSGSGALANRTLALKPGSTTITARVAGLEGEAVQTVTDAMLESLQISPAQIELPVGVESRLHAIARYTDGHEETVSERASWSTAQPEKLWLVAAGPDAGGIQGQRPGTATVEAAFGGLSASAEVTLSEAEPVALTVTPSLAATPIGRTQPFQALLSYTDGSVRDVTQFSQWQSDQPTLATVGSRGGAAGLAQGHAVGDATLQASYQGLSGSGKLSVTDAVAESLSITPYRASTLIGGQVGYTASARFSDGSDHDVTTEVNWQSQSSAIAVIDATGQATGLSAGSADILASLPGTLLEADASLTVLSPTLSLVSLQVFPYRDSVLIGDSLAFEAEAIFSDGSKQRVTEQVVWRSLSTNAVINSTGVAEGLTEGQATIQAALGYQGQLHQAQASLFVLAPTVSIREFSLAPFRASVLVDGTQPYTATLTLEDGTRLDVSDKVGWQSGEAATATLTQQGVATGHRGGATQVQASFGLNGVLYQAQAELWVTEESVSITALQVRPGQTDLLLGSGISLQAYALLDDGSEQEVSSDVSWQSGDPDIASVAPGGHVIANGVGETVITATRAYQGRLYQAQAYVRVKAPEVQLLALDLSPRQQTILVNGTAAYRATALMDDGRRIDVSDQVQWSIDDTTVAAQLASDGQFLGLKDGETTIQARYQYAGQSYLGVGQLKVLGPMVSVVSVEIVPSQLKMPVGSTRQLYATARFDDGSVVDVSDTAIWSPGNDAIAKVDSTGFVYGVKTGRTPINGAVNVGSWVNASINATITDPNDTVSTVRYTPDNQTILKDGLLQLNATAIWVDGTEVDVTADAVWEAFDPTIAVLTDLPGQVRGIAEGVAAFRGQYTVGNRTYAGTLEVTVKGSAVTITGIRIEPDAPTIQVGAIQPLTATAELSDGTEVAITQYAAWISSDNRVATFSGADGVVYGLEEGSATLSAQLNLSGVSYRGQTTVTVVERTRAFEPQ</sequence>
<dbReference type="eggNOG" id="COG5492">
    <property type="taxonomic scope" value="Bacteria"/>
</dbReference>
<dbReference type="PROSITE" id="PS51257">
    <property type="entry name" value="PROKAR_LIPOPROTEIN"/>
    <property type="match status" value="1"/>
</dbReference>
<feature type="domain" description="BIG2" evidence="2">
    <location>
        <begin position="400"/>
        <end position="485"/>
    </location>
</feature>
<dbReference type="InterPro" id="IPR045197">
    <property type="entry name" value="NUP210-like"/>
</dbReference>
<evidence type="ECO:0000256" key="1">
    <source>
        <dbReference type="SAM" id="SignalP"/>
    </source>
</evidence>
<proteinExistence type="predicted"/>
<dbReference type="HOGENOM" id="CLU_005097_0_0_6"/>
<organism evidence="3 4">
    <name type="scientific">Ferrimonas balearica (strain DSM 9799 / CCM 4581 / KCTC 23876 / PAT)</name>
    <dbReference type="NCBI Taxonomy" id="550540"/>
    <lineage>
        <taxon>Bacteria</taxon>
        <taxon>Pseudomonadati</taxon>
        <taxon>Pseudomonadota</taxon>
        <taxon>Gammaproteobacteria</taxon>
        <taxon>Alteromonadales</taxon>
        <taxon>Ferrimonadaceae</taxon>
        <taxon>Ferrimonas</taxon>
    </lineage>
</organism>
<dbReference type="InterPro" id="IPR008964">
    <property type="entry name" value="Invasin/intimin_cell_adhesion"/>
</dbReference>
<evidence type="ECO:0000313" key="3">
    <source>
        <dbReference type="EMBL" id="ADN75848.1"/>
    </source>
</evidence>
<keyword evidence="1" id="KW-0732">Signal</keyword>
<dbReference type="EMBL" id="CP002209">
    <property type="protein sequence ID" value="ADN75848.1"/>
    <property type="molecule type" value="Genomic_DNA"/>
</dbReference>